<comment type="caution">
    <text evidence="1">The sequence shown here is derived from an EMBL/GenBank/DDBJ whole genome shotgun (WGS) entry which is preliminary data.</text>
</comment>
<name>A0ABN7XLA9_GIGMA</name>
<accession>A0ABN7XLA9</accession>
<sequence>KLEDRAVYFMHQKVQAGKGRTLFRFLGVWLSEKAQDMLTKNRAKG</sequence>
<keyword evidence="2" id="KW-1185">Reference proteome</keyword>
<dbReference type="EMBL" id="CAJVQB010156268">
    <property type="protein sequence ID" value="CAG8856103.1"/>
    <property type="molecule type" value="Genomic_DNA"/>
</dbReference>
<evidence type="ECO:0000313" key="1">
    <source>
        <dbReference type="EMBL" id="CAG8856103.1"/>
    </source>
</evidence>
<gene>
    <name evidence="1" type="ORF">GMARGA_LOCUS44924</name>
</gene>
<feature type="non-terminal residue" evidence="1">
    <location>
        <position position="45"/>
    </location>
</feature>
<organism evidence="1 2">
    <name type="scientific">Gigaspora margarita</name>
    <dbReference type="NCBI Taxonomy" id="4874"/>
    <lineage>
        <taxon>Eukaryota</taxon>
        <taxon>Fungi</taxon>
        <taxon>Fungi incertae sedis</taxon>
        <taxon>Mucoromycota</taxon>
        <taxon>Glomeromycotina</taxon>
        <taxon>Glomeromycetes</taxon>
        <taxon>Diversisporales</taxon>
        <taxon>Gigasporaceae</taxon>
        <taxon>Gigaspora</taxon>
    </lineage>
</organism>
<evidence type="ECO:0000313" key="2">
    <source>
        <dbReference type="Proteomes" id="UP000789901"/>
    </source>
</evidence>
<protein>
    <submittedName>
        <fullName evidence="1">36098_t:CDS:1</fullName>
    </submittedName>
</protein>
<proteinExistence type="predicted"/>
<reference evidence="1 2" key="1">
    <citation type="submission" date="2021-06" db="EMBL/GenBank/DDBJ databases">
        <authorList>
            <person name="Kallberg Y."/>
            <person name="Tangrot J."/>
            <person name="Rosling A."/>
        </authorList>
    </citation>
    <scope>NUCLEOTIDE SEQUENCE [LARGE SCALE GENOMIC DNA]</scope>
    <source>
        <strain evidence="1 2">120-4 pot B 10/14</strain>
    </source>
</reference>
<feature type="non-terminal residue" evidence="1">
    <location>
        <position position="1"/>
    </location>
</feature>
<dbReference type="Proteomes" id="UP000789901">
    <property type="component" value="Unassembled WGS sequence"/>
</dbReference>